<dbReference type="Pfam" id="PF19519">
    <property type="entry name" value="DUF6051"/>
    <property type="match status" value="1"/>
</dbReference>
<evidence type="ECO:0000313" key="2">
    <source>
        <dbReference type="Proteomes" id="UP000294830"/>
    </source>
</evidence>
<proteinExistence type="predicted"/>
<dbReference type="RefSeq" id="WP_131838728.1">
    <property type="nucleotide sequence ID" value="NZ_SLWB01000004.1"/>
</dbReference>
<gene>
    <name evidence="1" type="ORF">CLV25_104128</name>
</gene>
<dbReference type="Gene3D" id="3.40.50.1820">
    <property type="entry name" value="alpha/beta hydrolase"/>
    <property type="match status" value="1"/>
</dbReference>
<sequence>MGYMSALDDFKKIDVLASGSVDFPTADLKIRTLNFHSNKVERFRLPNHPDVLVSSCWENEVLSDFDDININFSYPVFLPEGEKRYDKVIVLLHGLNERTWMKYMPWANELARSTKSAVLLFPISYHMNRAPKEWADPRVMLAVLNSGHLRYDKANSTSFVNVALSQRLLSDPLRFFTSGYQSANDLANLLEEIKMGKVSYISPNAQVDFFAYSIGAFLSQILFIANPNDIVSNSRLFMFCGGAFFNEMNGVSKMIMDEPSFSKIFNYYNDEFEKESARQTRLGLFIKDNRFAMAFRSMLNMNRLKDFRCDMLSKFKGQVYAISLLKDKVISPTGVSSFFRSIGSKNIEMVDFTFPHSHEQPFPIIGKPTISDAVDGGFKHVFRRAACFLG</sequence>
<dbReference type="InterPro" id="IPR029058">
    <property type="entry name" value="AB_hydrolase_fold"/>
</dbReference>
<evidence type="ECO:0008006" key="3">
    <source>
        <dbReference type="Google" id="ProtNLM"/>
    </source>
</evidence>
<name>A0A4R2EMW8_9BACT</name>
<organism evidence="1 2">
    <name type="scientific">Acetobacteroides hydrogenigenes</name>
    <dbReference type="NCBI Taxonomy" id="979970"/>
    <lineage>
        <taxon>Bacteria</taxon>
        <taxon>Pseudomonadati</taxon>
        <taxon>Bacteroidota</taxon>
        <taxon>Bacteroidia</taxon>
        <taxon>Bacteroidales</taxon>
        <taxon>Rikenellaceae</taxon>
        <taxon>Acetobacteroides</taxon>
    </lineage>
</organism>
<accession>A0A4R2EMW8</accession>
<dbReference type="AlphaFoldDB" id="A0A4R2EMW8"/>
<dbReference type="SUPFAM" id="SSF53474">
    <property type="entry name" value="alpha/beta-Hydrolases"/>
    <property type="match status" value="1"/>
</dbReference>
<comment type="caution">
    <text evidence="1">The sequence shown here is derived from an EMBL/GenBank/DDBJ whole genome shotgun (WGS) entry which is preliminary data.</text>
</comment>
<dbReference type="Proteomes" id="UP000294830">
    <property type="component" value="Unassembled WGS sequence"/>
</dbReference>
<dbReference type="InterPro" id="IPR046114">
    <property type="entry name" value="DUF6051"/>
</dbReference>
<reference evidence="1 2" key="1">
    <citation type="submission" date="2019-03" db="EMBL/GenBank/DDBJ databases">
        <title>Genomic Encyclopedia of Archaeal and Bacterial Type Strains, Phase II (KMG-II): from individual species to whole genera.</title>
        <authorList>
            <person name="Goeker M."/>
        </authorList>
    </citation>
    <scope>NUCLEOTIDE SEQUENCE [LARGE SCALE GENOMIC DNA]</scope>
    <source>
        <strain evidence="1 2">RL-C</strain>
    </source>
</reference>
<dbReference type="EMBL" id="SLWB01000004">
    <property type="protein sequence ID" value="TCN70173.1"/>
    <property type="molecule type" value="Genomic_DNA"/>
</dbReference>
<protein>
    <recommendedName>
        <fullName evidence="3">Alpha/beta hydrolase</fullName>
    </recommendedName>
</protein>
<dbReference type="OrthoDB" id="5521540at2"/>
<keyword evidence="2" id="KW-1185">Reference proteome</keyword>
<evidence type="ECO:0000313" key="1">
    <source>
        <dbReference type="EMBL" id="TCN70173.1"/>
    </source>
</evidence>